<comment type="caution">
    <text evidence="2">The sequence shown here is derived from an EMBL/GenBank/DDBJ whole genome shotgun (WGS) entry which is preliminary data.</text>
</comment>
<protein>
    <submittedName>
        <fullName evidence="2">Uncharacterized protein</fullName>
    </submittedName>
</protein>
<dbReference type="AlphaFoldDB" id="A0A7W7D058"/>
<name>A0A7W7D058_9ACTN</name>
<gene>
    <name evidence="2" type="ORF">BKA14_007727</name>
</gene>
<feature type="region of interest" description="Disordered" evidence="1">
    <location>
        <begin position="1"/>
        <end position="23"/>
    </location>
</feature>
<dbReference type="EMBL" id="JACHMF010000001">
    <property type="protein sequence ID" value="MBB4697579.1"/>
    <property type="molecule type" value="Genomic_DNA"/>
</dbReference>
<keyword evidence="3" id="KW-1185">Reference proteome</keyword>
<evidence type="ECO:0000313" key="3">
    <source>
        <dbReference type="Proteomes" id="UP000542742"/>
    </source>
</evidence>
<evidence type="ECO:0000313" key="2">
    <source>
        <dbReference type="EMBL" id="MBB4697579.1"/>
    </source>
</evidence>
<reference evidence="2 3" key="1">
    <citation type="submission" date="2020-08" db="EMBL/GenBank/DDBJ databases">
        <title>Sequencing the genomes of 1000 actinobacteria strains.</title>
        <authorList>
            <person name="Klenk H.-P."/>
        </authorList>
    </citation>
    <scope>NUCLEOTIDE SEQUENCE [LARGE SCALE GENOMIC DNA]</scope>
    <source>
        <strain evidence="2 3">DSM 45518</strain>
    </source>
</reference>
<sequence length="199" mass="22199">MDRAYDLSGGDQEAFGEPDDRYWPDETAWREGWVSFDDAEGRPLAGQERSTSHGSGHASMGPGEFLWSYDGILIGISFVAGAAASGVPGNAAYDGLKWLIRRVRSRARRRNEDFTVLVKDEAITLARVHLRAYCSYWNLPVDAELATVVVDDFPDDAGTWDIRFFQGRRQAGEGRYEFAVRIFPASSQESRAKVSAQVR</sequence>
<proteinExistence type="predicted"/>
<organism evidence="2 3">
    <name type="scientific">Paractinoplanes abujensis</name>
    <dbReference type="NCBI Taxonomy" id="882441"/>
    <lineage>
        <taxon>Bacteria</taxon>
        <taxon>Bacillati</taxon>
        <taxon>Actinomycetota</taxon>
        <taxon>Actinomycetes</taxon>
        <taxon>Micromonosporales</taxon>
        <taxon>Micromonosporaceae</taxon>
        <taxon>Paractinoplanes</taxon>
    </lineage>
</organism>
<accession>A0A7W7D058</accession>
<evidence type="ECO:0000256" key="1">
    <source>
        <dbReference type="SAM" id="MobiDB-lite"/>
    </source>
</evidence>
<dbReference type="RefSeq" id="WP_184955676.1">
    <property type="nucleotide sequence ID" value="NZ_BOMC01000033.1"/>
</dbReference>
<dbReference type="Proteomes" id="UP000542742">
    <property type="component" value="Unassembled WGS sequence"/>
</dbReference>